<evidence type="ECO:0000313" key="1">
    <source>
        <dbReference type="EMBL" id="RJX47548.1"/>
    </source>
</evidence>
<organism evidence="1 2">
    <name type="scientific">Halonotius pteroides</name>
    <dbReference type="NCBI Taxonomy" id="268735"/>
    <lineage>
        <taxon>Archaea</taxon>
        <taxon>Methanobacteriati</taxon>
        <taxon>Methanobacteriota</taxon>
        <taxon>Stenosarchaea group</taxon>
        <taxon>Halobacteria</taxon>
        <taxon>Halobacteriales</taxon>
        <taxon>Haloferacaceae</taxon>
        <taxon>Halonotius</taxon>
    </lineage>
</organism>
<name>A0A3A6Q5Y2_9EURY</name>
<keyword evidence="2" id="KW-1185">Reference proteome</keyword>
<reference evidence="1 2" key="1">
    <citation type="submission" date="2018-06" db="EMBL/GenBank/DDBJ databases">
        <title>Halonotius sp. F13-13 a new haloarchaeeon isolated from a solar saltern from Isla Cristina, Huelva, Spain.</title>
        <authorList>
            <person name="Duran-Viseras A."/>
            <person name="Sanchez-Porro C."/>
            <person name="Ventosa A."/>
        </authorList>
    </citation>
    <scope>NUCLEOTIDE SEQUENCE [LARGE SCALE GENOMIC DNA]</scope>
    <source>
        <strain evidence="1 2">CECT 7525</strain>
    </source>
</reference>
<comment type="caution">
    <text evidence="1">The sequence shown here is derived from an EMBL/GenBank/DDBJ whole genome shotgun (WGS) entry which is preliminary data.</text>
</comment>
<dbReference type="Proteomes" id="UP000281564">
    <property type="component" value="Unassembled WGS sequence"/>
</dbReference>
<sequence>MSERSCPDCAVRMERTNVTAEGIGDLYIETERDSGILDRLGVEYQTPLSASLCPECELTRLYADFSE</sequence>
<dbReference type="OrthoDB" id="103460at2157"/>
<dbReference type="RefSeq" id="WP_120086536.1">
    <property type="nucleotide sequence ID" value="NZ_QMDW01000043.1"/>
</dbReference>
<proteinExistence type="predicted"/>
<dbReference type="EMBL" id="QMDW01000043">
    <property type="protein sequence ID" value="RJX47548.1"/>
    <property type="molecule type" value="Genomic_DNA"/>
</dbReference>
<protein>
    <recommendedName>
        <fullName evidence="3">Small CPxCG-related zinc finger protein</fullName>
    </recommendedName>
</protein>
<dbReference type="AlphaFoldDB" id="A0A3A6Q5Y2"/>
<evidence type="ECO:0008006" key="3">
    <source>
        <dbReference type="Google" id="ProtNLM"/>
    </source>
</evidence>
<evidence type="ECO:0000313" key="2">
    <source>
        <dbReference type="Proteomes" id="UP000281564"/>
    </source>
</evidence>
<accession>A0A3A6Q5Y2</accession>
<gene>
    <name evidence="1" type="ORF">DP106_14690</name>
</gene>